<feature type="transmembrane region" description="Helical" evidence="2">
    <location>
        <begin position="153"/>
        <end position="174"/>
    </location>
</feature>
<organism evidence="3 4">
    <name type="scientific">Mya arenaria</name>
    <name type="common">Soft-shell clam</name>
    <dbReference type="NCBI Taxonomy" id="6604"/>
    <lineage>
        <taxon>Eukaryota</taxon>
        <taxon>Metazoa</taxon>
        <taxon>Spiralia</taxon>
        <taxon>Lophotrochozoa</taxon>
        <taxon>Mollusca</taxon>
        <taxon>Bivalvia</taxon>
        <taxon>Autobranchia</taxon>
        <taxon>Heteroconchia</taxon>
        <taxon>Euheterodonta</taxon>
        <taxon>Imparidentia</taxon>
        <taxon>Neoheterodontei</taxon>
        <taxon>Myida</taxon>
        <taxon>Myoidea</taxon>
        <taxon>Myidae</taxon>
        <taxon>Mya</taxon>
    </lineage>
</organism>
<protein>
    <submittedName>
        <fullName evidence="3">PGAP2-like protein</fullName>
    </submittedName>
</protein>
<evidence type="ECO:0000313" key="4">
    <source>
        <dbReference type="Proteomes" id="UP001164746"/>
    </source>
</evidence>
<proteinExistence type="predicted"/>
<dbReference type="InterPro" id="IPR039545">
    <property type="entry name" value="PGAP2"/>
</dbReference>
<name>A0ABY7DRN2_MYAAR</name>
<evidence type="ECO:0000313" key="3">
    <source>
        <dbReference type="EMBL" id="WAQ98758.1"/>
    </source>
</evidence>
<dbReference type="PANTHER" id="PTHR12892">
    <property type="entry name" value="FGF RECEPTOR ACTIVATING PROTEIN 1"/>
    <property type="match status" value="1"/>
</dbReference>
<keyword evidence="2" id="KW-0472">Membrane</keyword>
<keyword evidence="2" id="KW-1133">Transmembrane helix</keyword>
<feature type="compositionally biased region" description="Polar residues" evidence="1">
    <location>
        <begin position="298"/>
        <end position="321"/>
    </location>
</feature>
<keyword evidence="4" id="KW-1185">Reference proteome</keyword>
<evidence type="ECO:0000256" key="1">
    <source>
        <dbReference type="SAM" id="MobiDB-lite"/>
    </source>
</evidence>
<accession>A0ABY7DRN2</accession>
<feature type="transmembrane region" description="Helical" evidence="2">
    <location>
        <begin position="115"/>
        <end position="141"/>
    </location>
</feature>
<sequence length="329" mass="38166">FSRKGISSLRPWDSLHTALCGTRTRTHGYHRINAYHIPTSKRHVCPQSGLRGRPQVAPHEWGTNQGSNWGSSTFPQYSICLEDFLQHSGIKVVFFIRKMGNRYLNVSDNLLCIPFLRYAVITVSLPALSLTYCFLSAYLFRGDEINQTDCNTYVWRICIGIHTTPRFFVGIMYYNYYRNSVPYIHQGRALYKFLIKLSIHEKIFVVFMICSVANELFGTLLYRWSKYRPMTKLEERSYFWKRVNLFVTTFSYFSVFEYLIAYSNMGYHITGYLDFHGQSLLAGHIEEPVSNGLTPFEESQNGHLSSQSNSNGVSHQKTNIPVRNRKFNG</sequence>
<dbReference type="PANTHER" id="PTHR12892:SF17">
    <property type="entry name" value="POST-GPI ATTACHMENT TO PROTEINS FACTOR 2-LIKE"/>
    <property type="match status" value="1"/>
</dbReference>
<feature type="region of interest" description="Disordered" evidence="1">
    <location>
        <begin position="298"/>
        <end position="329"/>
    </location>
</feature>
<keyword evidence="2" id="KW-0812">Transmembrane</keyword>
<dbReference type="Proteomes" id="UP001164746">
    <property type="component" value="Chromosome 3"/>
</dbReference>
<feature type="transmembrane region" description="Helical" evidence="2">
    <location>
        <begin position="203"/>
        <end position="222"/>
    </location>
</feature>
<dbReference type="EMBL" id="CP111014">
    <property type="protein sequence ID" value="WAQ98758.1"/>
    <property type="molecule type" value="Genomic_DNA"/>
</dbReference>
<evidence type="ECO:0000256" key="2">
    <source>
        <dbReference type="SAM" id="Phobius"/>
    </source>
</evidence>
<feature type="transmembrane region" description="Helical" evidence="2">
    <location>
        <begin position="243"/>
        <end position="262"/>
    </location>
</feature>
<feature type="non-terminal residue" evidence="3">
    <location>
        <position position="329"/>
    </location>
</feature>
<gene>
    <name evidence="3" type="ORF">MAR_023131</name>
</gene>
<reference evidence="3" key="1">
    <citation type="submission" date="2022-11" db="EMBL/GenBank/DDBJ databases">
        <title>Centuries of genome instability and evolution in soft-shell clam transmissible cancer (bioRxiv).</title>
        <authorList>
            <person name="Hart S.F.M."/>
            <person name="Yonemitsu M.A."/>
            <person name="Giersch R.M."/>
            <person name="Beal B.F."/>
            <person name="Arriagada G."/>
            <person name="Davis B.W."/>
            <person name="Ostrander E.A."/>
            <person name="Goff S.P."/>
            <person name="Metzger M.J."/>
        </authorList>
    </citation>
    <scope>NUCLEOTIDE SEQUENCE</scope>
    <source>
        <strain evidence="3">MELC-2E11</strain>
        <tissue evidence="3">Siphon/mantle</tissue>
    </source>
</reference>